<name>A0A9J6DN80_RHIMP</name>
<evidence type="ECO:0000313" key="2">
    <source>
        <dbReference type="Proteomes" id="UP000821866"/>
    </source>
</evidence>
<dbReference type="EMBL" id="JABSTU010000008">
    <property type="protein sequence ID" value="KAH8023701.1"/>
    <property type="molecule type" value="Genomic_DNA"/>
</dbReference>
<protein>
    <submittedName>
        <fullName evidence="1">Uncharacterized protein</fullName>
    </submittedName>
</protein>
<reference evidence="1" key="1">
    <citation type="journal article" date="2020" name="Cell">
        <title>Large-Scale Comparative Analyses of Tick Genomes Elucidate Their Genetic Diversity and Vector Capacities.</title>
        <authorList>
            <consortium name="Tick Genome and Microbiome Consortium (TIGMIC)"/>
            <person name="Jia N."/>
            <person name="Wang J."/>
            <person name="Shi W."/>
            <person name="Du L."/>
            <person name="Sun Y."/>
            <person name="Zhan W."/>
            <person name="Jiang J.F."/>
            <person name="Wang Q."/>
            <person name="Zhang B."/>
            <person name="Ji P."/>
            <person name="Bell-Sakyi L."/>
            <person name="Cui X.M."/>
            <person name="Yuan T.T."/>
            <person name="Jiang B.G."/>
            <person name="Yang W.F."/>
            <person name="Lam T.T."/>
            <person name="Chang Q.C."/>
            <person name="Ding S.J."/>
            <person name="Wang X.J."/>
            <person name="Zhu J.G."/>
            <person name="Ruan X.D."/>
            <person name="Zhao L."/>
            <person name="Wei J.T."/>
            <person name="Ye R.Z."/>
            <person name="Que T.C."/>
            <person name="Du C.H."/>
            <person name="Zhou Y.H."/>
            <person name="Cheng J.X."/>
            <person name="Dai P.F."/>
            <person name="Guo W.B."/>
            <person name="Han X.H."/>
            <person name="Huang E.J."/>
            <person name="Li L.F."/>
            <person name="Wei W."/>
            <person name="Gao Y.C."/>
            <person name="Liu J.Z."/>
            <person name="Shao H.Z."/>
            <person name="Wang X."/>
            <person name="Wang C.C."/>
            <person name="Yang T.C."/>
            <person name="Huo Q.B."/>
            <person name="Li W."/>
            <person name="Chen H.Y."/>
            <person name="Chen S.E."/>
            <person name="Zhou L.G."/>
            <person name="Ni X.B."/>
            <person name="Tian J.H."/>
            <person name="Sheng Y."/>
            <person name="Liu T."/>
            <person name="Pan Y.S."/>
            <person name="Xia L.Y."/>
            <person name="Li J."/>
            <person name="Zhao F."/>
            <person name="Cao W.C."/>
        </authorList>
    </citation>
    <scope>NUCLEOTIDE SEQUENCE</scope>
    <source>
        <strain evidence="1">Rmic-2018</strain>
    </source>
</reference>
<comment type="caution">
    <text evidence="1">The sequence shown here is derived from an EMBL/GenBank/DDBJ whole genome shotgun (WGS) entry which is preliminary data.</text>
</comment>
<evidence type="ECO:0000313" key="1">
    <source>
        <dbReference type="EMBL" id="KAH8023701.1"/>
    </source>
</evidence>
<dbReference type="AlphaFoldDB" id="A0A9J6DN80"/>
<dbReference type="Proteomes" id="UP000821866">
    <property type="component" value="Chromosome 6"/>
</dbReference>
<gene>
    <name evidence="1" type="ORF">HPB51_015241</name>
</gene>
<accession>A0A9J6DN80</accession>
<sequence>MVCLGTLQHLKDKFGKGCSIKFLLRDNANIPLQEILKAVDKVFPGMTVLNLAEEKIEIRTRERLPWSVLFNNIESLDKDFAFEGVLASDTTLEQLFIEFAEKGQNEKELQSTRSSAALALSATASVAPA</sequence>
<reference evidence="1" key="2">
    <citation type="submission" date="2021-09" db="EMBL/GenBank/DDBJ databases">
        <authorList>
            <person name="Jia N."/>
            <person name="Wang J."/>
            <person name="Shi W."/>
            <person name="Du L."/>
            <person name="Sun Y."/>
            <person name="Zhan W."/>
            <person name="Jiang J."/>
            <person name="Wang Q."/>
            <person name="Zhang B."/>
            <person name="Ji P."/>
            <person name="Sakyi L.B."/>
            <person name="Cui X."/>
            <person name="Yuan T."/>
            <person name="Jiang B."/>
            <person name="Yang W."/>
            <person name="Lam T.T.-Y."/>
            <person name="Chang Q."/>
            <person name="Ding S."/>
            <person name="Wang X."/>
            <person name="Zhu J."/>
            <person name="Ruan X."/>
            <person name="Zhao L."/>
            <person name="Wei J."/>
            <person name="Que T."/>
            <person name="Du C."/>
            <person name="Cheng J."/>
            <person name="Dai P."/>
            <person name="Han X."/>
            <person name="Huang E."/>
            <person name="Gao Y."/>
            <person name="Liu J."/>
            <person name="Shao H."/>
            <person name="Ye R."/>
            <person name="Li L."/>
            <person name="Wei W."/>
            <person name="Wang X."/>
            <person name="Wang C."/>
            <person name="Huo Q."/>
            <person name="Li W."/>
            <person name="Guo W."/>
            <person name="Chen H."/>
            <person name="Chen S."/>
            <person name="Zhou L."/>
            <person name="Zhou L."/>
            <person name="Ni X."/>
            <person name="Tian J."/>
            <person name="Zhou Y."/>
            <person name="Sheng Y."/>
            <person name="Liu T."/>
            <person name="Pan Y."/>
            <person name="Xia L."/>
            <person name="Li J."/>
            <person name="Zhao F."/>
            <person name="Cao W."/>
        </authorList>
    </citation>
    <scope>NUCLEOTIDE SEQUENCE</scope>
    <source>
        <strain evidence="1">Rmic-2018</strain>
        <tissue evidence="1">Larvae</tissue>
    </source>
</reference>
<dbReference type="VEuPathDB" id="VectorBase:LOC119173009"/>
<organism evidence="1 2">
    <name type="scientific">Rhipicephalus microplus</name>
    <name type="common">Cattle tick</name>
    <name type="synonym">Boophilus microplus</name>
    <dbReference type="NCBI Taxonomy" id="6941"/>
    <lineage>
        <taxon>Eukaryota</taxon>
        <taxon>Metazoa</taxon>
        <taxon>Ecdysozoa</taxon>
        <taxon>Arthropoda</taxon>
        <taxon>Chelicerata</taxon>
        <taxon>Arachnida</taxon>
        <taxon>Acari</taxon>
        <taxon>Parasitiformes</taxon>
        <taxon>Ixodida</taxon>
        <taxon>Ixodoidea</taxon>
        <taxon>Ixodidae</taxon>
        <taxon>Rhipicephalinae</taxon>
        <taxon>Rhipicephalus</taxon>
        <taxon>Boophilus</taxon>
    </lineage>
</organism>
<proteinExistence type="predicted"/>
<keyword evidence="2" id="KW-1185">Reference proteome</keyword>